<dbReference type="SUPFAM" id="SSF51316">
    <property type="entry name" value="Mss4-like"/>
    <property type="match status" value="1"/>
</dbReference>
<dbReference type="InterPro" id="IPR046149">
    <property type="entry name" value="DUF6151"/>
</dbReference>
<gene>
    <name evidence="1" type="ORF">BWR18_04560</name>
</gene>
<evidence type="ECO:0000313" key="2">
    <source>
        <dbReference type="Proteomes" id="UP000186336"/>
    </source>
</evidence>
<dbReference type="Pfam" id="PF19648">
    <property type="entry name" value="DUF6151"/>
    <property type="match status" value="1"/>
</dbReference>
<evidence type="ECO:0000313" key="1">
    <source>
        <dbReference type="EMBL" id="APX11040.1"/>
    </source>
</evidence>
<accession>A0A1P8MSI2</accession>
<organism evidence="1 2">
    <name type="scientific">Tateyamaria omphalii</name>
    <dbReference type="NCBI Taxonomy" id="299262"/>
    <lineage>
        <taxon>Bacteria</taxon>
        <taxon>Pseudomonadati</taxon>
        <taxon>Pseudomonadota</taxon>
        <taxon>Alphaproteobacteria</taxon>
        <taxon>Rhodobacterales</taxon>
        <taxon>Roseobacteraceae</taxon>
        <taxon>Tateyamaria</taxon>
    </lineage>
</organism>
<dbReference type="AlphaFoldDB" id="A0A1P8MSI2"/>
<reference evidence="1 2" key="1">
    <citation type="submission" date="2017-01" db="EMBL/GenBank/DDBJ databases">
        <title>Complete genome of Tateyamaria omphalii DOK1-4 isolated from seawater in Dokdo.</title>
        <authorList>
            <person name="Kim J.H."/>
            <person name="Chi W.-J."/>
        </authorList>
    </citation>
    <scope>NUCLEOTIDE SEQUENCE [LARGE SCALE GENOMIC DNA]</scope>
    <source>
        <strain evidence="1 2">DOK1-4</strain>
    </source>
</reference>
<dbReference type="EMBL" id="CP019312">
    <property type="protein sequence ID" value="APX11040.1"/>
    <property type="molecule type" value="Genomic_DNA"/>
</dbReference>
<dbReference type="RefSeq" id="WP_076626906.1">
    <property type="nucleotide sequence ID" value="NZ_CP019312.1"/>
</dbReference>
<dbReference type="Gene3D" id="3.90.1590.10">
    <property type="entry name" value="glutathione-dependent formaldehyde- activating enzyme (gfa)"/>
    <property type="match status" value="1"/>
</dbReference>
<dbReference type="KEGG" id="tom:BWR18_04560"/>
<proteinExistence type="predicted"/>
<protein>
    <recommendedName>
        <fullName evidence="3">CENP-V/GFA domain-containing protein</fullName>
    </recommendedName>
</protein>
<name>A0A1P8MSI2_9RHOB</name>
<evidence type="ECO:0008006" key="3">
    <source>
        <dbReference type="Google" id="ProtNLM"/>
    </source>
</evidence>
<dbReference type="STRING" id="299262.BWR18_04560"/>
<sequence>MAGVDLPFACDCGKLRGTLLGVSPTNGTRIECYCHDCRATELYAGQPDPAPGGVQLYQTVPDRVRFDAGEDQLAVFSLSDQGLLRWQARCCGAILFNTARKPKIAFASFRTDRLADDSPLGPIKARAFVRKPNGKRGHEGGLKFLAGFVGRALPRLLTGRWKQTPFFTSDGQPVRDIHVVTEAERTSLYPSST</sequence>
<dbReference type="InterPro" id="IPR011057">
    <property type="entry name" value="Mss4-like_sf"/>
</dbReference>
<keyword evidence="2" id="KW-1185">Reference proteome</keyword>
<dbReference type="Proteomes" id="UP000186336">
    <property type="component" value="Chromosome"/>
</dbReference>